<evidence type="ECO:0000256" key="7">
    <source>
        <dbReference type="ARBA" id="ARBA00023136"/>
    </source>
</evidence>
<evidence type="ECO:0000313" key="12">
    <source>
        <dbReference type="Proteomes" id="UP000234882"/>
    </source>
</evidence>
<evidence type="ECO:0000256" key="5">
    <source>
        <dbReference type="ARBA" id="ARBA00022692"/>
    </source>
</evidence>
<evidence type="ECO:0000256" key="3">
    <source>
        <dbReference type="ARBA" id="ARBA00022475"/>
    </source>
</evidence>
<keyword evidence="3" id="KW-1003">Cell membrane</keyword>
<comment type="subunit">
    <text evidence="9">The complex comprises the extracytoplasmic solute receptor protein and the two transmembrane proteins.</text>
</comment>
<dbReference type="InterPro" id="IPR007387">
    <property type="entry name" value="TRAP_DctQ"/>
</dbReference>
<feature type="domain" description="Tripartite ATP-independent periplasmic transporters DctQ component" evidence="10">
    <location>
        <begin position="29"/>
        <end position="152"/>
    </location>
</feature>
<keyword evidence="2 9" id="KW-0813">Transport</keyword>
<feature type="transmembrane region" description="Helical" evidence="9">
    <location>
        <begin position="133"/>
        <end position="157"/>
    </location>
</feature>
<keyword evidence="7 9" id="KW-0472">Membrane</keyword>
<dbReference type="GO" id="GO:0022857">
    <property type="term" value="F:transmembrane transporter activity"/>
    <property type="evidence" value="ECO:0007669"/>
    <property type="project" value="UniProtKB-UniRule"/>
</dbReference>
<evidence type="ECO:0000256" key="9">
    <source>
        <dbReference type="RuleBase" id="RU369079"/>
    </source>
</evidence>
<sequence>MRDPEAIADLRARVGMITAALVGLMLVALTAITVLDVGGRYLFNSPLPGGTELTEILVMAVIFTGLPAITLDDGHVTADLLSQQLTPGGRRLQLLMSRLAAVVALVLIAWQMWTHGARLAGYGQTTVYLHIPVGPVIQVAAVVCGLSAAIVAGLALLRAPHGLE</sequence>
<name>A0A2K9MI21_9RHOB</name>
<protein>
    <recommendedName>
        <fullName evidence="9">TRAP transporter small permease protein</fullName>
    </recommendedName>
</protein>
<dbReference type="AlphaFoldDB" id="A0A2K9MI21"/>
<evidence type="ECO:0000256" key="4">
    <source>
        <dbReference type="ARBA" id="ARBA00022519"/>
    </source>
</evidence>
<feature type="transmembrane region" description="Helical" evidence="9">
    <location>
        <begin position="12"/>
        <end position="33"/>
    </location>
</feature>
<dbReference type="Pfam" id="PF04290">
    <property type="entry name" value="DctQ"/>
    <property type="match status" value="1"/>
</dbReference>
<comment type="similarity">
    <text evidence="8 9">Belongs to the TRAP transporter small permease family.</text>
</comment>
<evidence type="ECO:0000256" key="2">
    <source>
        <dbReference type="ARBA" id="ARBA00022448"/>
    </source>
</evidence>
<dbReference type="GO" id="GO:0015740">
    <property type="term" value="P:C4-dicarboxylate transport"/>
    <property type="evidence" value="ECO:0007669"/>
    <property type="project" value="TreeGrafter"/>
</dbReference>
<dbReference type="InterPro" id="IPR055348">
    <property type="entry name" value="DctQ"/>
</dbReference>
<comment type="subcellular location">
    <subcellularLocation>
        <location evidence="1 9">Cell inner membrane</location>
        <topology evidence="1 9">Multi-pass membrane protein</topology>
    </subcellularLocation>
</comment>
<feature type="transmembrane region" description="Helical" evidence="9">
    <location>
        <begin position="92"/>
        <end position="113"/>
    </location>
</feature>
<accession>A0A2K9MI21</accession>
<evidence type="ECO:0000256" key="8">
    <source>
        <dbReference type="ARBA" id="ARBA00038436"/>
    </source>
</evidence>
<dbReference type="PANTHER" id="PTHR35011">
    <property type="entry name" value="2,3-DIKETO-L-GULONATE TRAP TRANSPORTER SMALL PERMEASE PROTEIN YIAM"/>
    <property type="match status" value="1"/>
</dbReference>
<comment type="function">
    <text evidence="9">Part of the tripartite ATP-independent periplasmic (TRAP) transport system.</text>
</comment>
<dbReference type="RefSeq" id="WP_101500621.1">
    <property type="nucleotide sequence ID" value="NZ_CP025583.1"/>
</dbReference>
<proteinExistence type="inferred from homology"/>
<keyword evidence="4 9" id="KW-0997">Cell inner membrane</keyword>
<reference evidence="12" key="1">
    <citation type="submission" date="2017-12" db="EMBL/GenBank/DDBJ databases">
        <title>Genomic analysis of Paracoccus sp. CBA4604.</title>
        <authorList>
            <person name="Roh S.W."/>
            <person name="Kim J.Y."/>
            <person name="Kim J.S."/>
        </authorList>
    </citation>
    <scope>NUCLEOTIDE SEQUENCE [LARGE SCALE GENOMIC DNA]</scope>
    <source>
        <strain evidence="12">CBA4604</strain>
    </source>
</reference>
<keyword evidence="5 9" id="KW-0812">Transmembrane</keyword>
<evidence type="ECO:0000259" key="10">
    <source>
        <dbReference type="Pfam" id="PF04290"/>
    </source>
</evidence>
<dbReference type="OrthoDB" id="2877624at2"/>
<dbReference type="GO" id="GO:0005886">
    <property type="term" value="C:plasma membrane"/>
    <property type="evidence" value="ECO:0007669"/>
    <property type="project" value="UniProtKB-SubCell"/>
</dbReference>
<feature type="transmembrane region" description="Helical" evidence="9">
    <location>
        <begin position="53"/>
        <end position="71"/>
    </location>
</feature>
<keyword evidence="12" id="KW-1185">Reference proteome</keyword>
<dbReference type="PANTHER" id="PTHR35011:SF10">
    <property type="entry name" value="TRAP TRANSPORTER SMALL PERMEASE PROTEIN"/>
    <property type="match status" value="1"/>
</dbReference>
<dbReference type="KEGG" id="paru:CYR75_14090"/>
<gene>
    <name evidence="11" type="ORF">CYR75_14090</name>
</gene>
<keyword evidence="6 9" id="KW-1133">Transmembrane helix</keyword>
<dbReference type="EMBL" id="CP025583">
    <property type="protein sequence ID" value="AUM75278.1"/>
    <property type="molecule type" value="Genomic_DNA"/>
</dbReference>
<evidence type="ECO:0000313" key="11">
    <source>
        <dbReference type="EMBL" id="AUM75278.1"/>
    </source>
</evidence>
<dbReference type="Proteomes" id="UP000234882">
    <property type="component" value="Chromosome"/>
</dbReference>
<evidence type="ECO:0000256" key="1">
    <source>
        <dbReference type="ARBA" id="ARBA00004429"/>
    </source>
</evidence>
<organism evidence="11 12">
    <name type="scientific">Paracoccus jeotgali</name>
    <dbReference type="NCBI Taxonomy" id="2065379"/>
    <lineage>
        <taxon>Bacteria</taxon>
        <taxon>Pseudomonadati</taxon>
        <taxon>Pseudomonadota</taxon>
        <taxon>Alphaproteobacteria</taxon>
        <taxon>Rhodobacterales</taxon>
        <taxon>Paracoccaceae</taxon>
        <taxon>Paracoccus</taxon>
    </lineage>
</organism>
<evidence type="ECO:0000256" key="6">
    <source>
        <dbReference type="ARBA" id="ARBA00022989"/>
    </source>
</evidence>